<keyword evidence="4 9" id="KW-1003">Cell membrane</keyword>
<keyword evidence="5 9" id="KW-0812">Transmembrane</keyword>
<evidence type="ECO:0000256" key="2">
    <source>
        <dbReference type="ARBA" id="ARBA00009261"/>
    </source>
</evidence>
<keyword evidence="6 9" id="KW-0769">Symport</keyword>
<feature type="transmembrane region" description="Helical" evidence="9">
    <location>
        <begin position="150"/>
        <end position="170"/>
    </location>
</feature>
<keyword evidence="8 9" id="KW-0472">Membrane</keyword>
<evidence type="ECO:0000256" key="4">
    <source>
        <dbReference type="ARBA" id="ARBA00022475"/>
    </source>
</evidence>
<dbReference type="EMBL" id="SGJP01000015">
    <property type="protein sequence ID" value="NFA60493.1"/>
    <property type="molecule type" value="Genomic_DNA"/>
</dbReference>
<feature type="transmembrane region" description="Helical" evidence="9">
    <location>
        <begin position="182"/>
        <end position="203"/>
    </location>
</feature>
<dbReference type="PRINTS" id="PR00175">
    <property type="entry name" value="NAALASMPORT"/>
</dbReference>
<protein>
    <submittedName>
        <fullName evidence="10">Alanine:cation symporter family protein</fullName>
    </submittedName>
</protein>
<dbReference type="NCBIfam" id="TIGR00835">
    <property type="entry name" value="agcS"/>
    <property type="match status" value="1"/>
</dbReference>
<dbReference type="FunFam" id="1.20.1740.10:FF:000004">
    <property type="entry name" value="Sodium:alanine symporter family protein"/>
    <property type="match status" value="1"/>
</dbReference>
<evidence type="ECO:0000256" key="7">
    <source>
        <dbReference type="ARBA" id="ARBA00022989"/>
    </source>
</evidence>
<comment type="similarity">
    <text evidence="2 9">Belongs to the alanine or glycine:cation symporter (AGCS) (TC 2.A.25) family.</text>
</comment>
<dbReference type="InterPro" id="IPR001463">
    <property type="entry name" value="Na/Ala_symport"/>
</dbReference>
<name>A0A6M0SZC7_CLOBO</name>
<keyword evidence="7 9" id="KW-1133">Transmembrane helix</keyword>
<feature type="transmembrane region" description="Helical" evidence="9">
    <location>
        <begin position="388"/>
        <end position="410"/>
    </location>
</feature>
<dbReference type="PROSITE" id="PS00873">
    <property type="entry name" value="NA_ALANINE_SYMP"/>
    <property type="match status" value="1"/>
</dbReference>
<evidence type="ECO:0000256" key="8">
    <source>
        <dbReference type="ARBA" id="ARBA00023136"/>
    </source>
</evidence>
<comment type="subcellular location">
    <subcellularLocation>
        <location evidence="1 9">Cell membrane</location>
        <topology evidence="1 9">Multi-pass membrane protein</topology>
    </subcellularLocation>
</comment>
<evidence type="ECO:0000256" key="6">
    <source>
        <dbReference type="ARBA" id="ARBA00022847"/>
    </source>
</evidence>
<evidence type="ECO:0000256" key="5">
    <source>
        <dbReference type="ARBA" id="ARBA00022692"/>
    </source>
</evidence>
<evidence type="ECO:0000256" key="3">
    <source>
        <dbReference type="ARBA" id="ARBA00022448"/>
    </source>
</evidence>
<dbReference type="Gene3D" id="1.20.1740.10">
    <property type="entry name" value="Amino acid/polyamine transporter I"/>
    <property type="match status" value="1"/>
</dbReference>
<evidence type="ECO:0000256" key="1">
    <source>
        <dbReference type="ARBA" id="ARBA00004651"/>
    </source>
</evidence>
<gene>
    <name evidence="10" type="ORF">EXM42_08830</name>
</gene>
<sequence>MSFIENFISVLNNYLWSYILIALLIILGLFFSFKSKFVQIRYFKEMFRLLGEGASKSGREKHKGEKGVSSFQAFCISTASRVGTGNLAGVAIAIASGGPGAVFWMWVIAIIGGASSFVESTLAQIYKVEDEHGFRGGPAYYMEKALNKKWMGIIFSILITISYGLVFNSVQANTISLAFEQAFGINTLIIGLILAVLTSLIIFGGVKRIARAAEIIVPIMAITYVIVALFVILKNISSIPSIFSLILENAFGIKQVVGGGLGAAVLMGIKRGLFSNEAGMGSAPNAAATANVTHPAKQGLIQTLGVFTDTILICSATSFIVLISGSYLKNDLTGIQLTQTALSSQVGSWGNTFIAICIFLFAFSSVIGNYYYGETNIEFLKGSKTSLFLYRLCVIGMVLFGCVAKIQIVWDMADLFMGFMAIINLIAISMLSKIAFAALKDYDRQKKQGIEPVFYADSIEGLSNIECWPTREESEKLA</sequence>
<feature type="transmembrane region" description="Helical" evidence="9">
    <location>
        <begin position="306"/>
        <end position="328"/>
    </location>
</feature>
<keyword evidence="3 9" id="KW-0813">Transport</keyword>
<dbReference type="AlphaFoldDB" id="A0A6M0SZC7"/>
<evidence type="ECO:0000313" key="10">
    <source>
        <dbReference type="EMBL" id="NFA60493.1"/>
    </source>
</evidence>
<dbReference type="Proteomes" id="UP000473089">
    <property type="component" value="Unassembled WGS sequence"/>
</dbReference>
<proteinExistence type="inferred from homology"/>
<feature type="transmembrane region" description="Helical" evidence="9">
    <location>
        <begin position="348"/>
        <end position="367"/>
    </location>
</feature>
<evidence type="ECO:0000313" key="11">
    <source>
        <dbReference type="Proteomes" id="UP000473089"/>
    </source>
</evidence>
<dbReference type="PANTHER" id="PTHR30330:SF1">
    <property type="entry name" value="AMINO-ACID CARRIER PROTEIN ALST"/>
    <property type="match status" value="1"/>
</dbReference>
<feature type="transmembrane region" description="Helical" evidence="9">
    <location>
        <begin position="416"/>
        <end position="439"/>
    </location>
</feature>
<comment type="caution">
    <text evidence="10">The sequence shown here is derived from an EMBL/GenBank/DDBJ whole genome shotgun (WGS) entry which is preliminary data.</text>
</comment>
<dbReference type="PANTHER" id="PTHR30330">
    <property type="entry name" value="AGSS FAMILY TRANSPORTER, SODIUM-ALANINE"/>
    <property type="match status" value="1"/>
</dbReference>
<feature type="transmembrane region" description="Helical" evidence="9">
    <location>
        <begin position="215"/>
        <end position="236"/>
    </location>
</feature>
<reference evidence="10 11" key="1">
    <citation type="submission" date="2019-02" db="EMBL/GenBank/DDBJ databases">
        <title>Genome sequencing of Clostridium botulinum clinical isolates.</title>
        <authorList>
            <person name="Brunt J."/>
            <person name="Van Vliet A.H.M."/>
            <person name="Stringer S.C."/>
            <person name="Grant K.A."/>
            <person name="Carter A.C."/>
            <person name="Peck M.W."/>
        </authorList>
    </citation>
    <scope>NUCLEOTIDE SEQUENCE [LARGE SCALE GENOMIC DNA]</scope>
    <source>
        <strain evidence="10 11">R1125/03</strain>
    </source>
</reference>
<accession>A0A6M0SZC7</accession>
<evidence type="ECO:0000256" key="9">
    <source>
        <dbReference type="RuleBase" id="RU363064"/>
    </source>
</evidence>
<dbReference type="Pfam" id="PF01235">
    <property type="entry name" value="Na_Ala_symp"/>
    <property type="match status" value="1"/>
</dbReference>
<dbReference type="GO" id="GO:0005886">
    <property type="term" value="C:plasma membrane"/>
    <property type="evidence" value="ECO:0007669"/>
    <property type="project" value="UniProtKB-SubCell"/>
</dbReference>
<organism evidence="10 11">
    <name type="scientific">Clostridium botulinum</name>
    <dbReference type="NCBI Taxonomy" id="1491"/>
    <lineage>
        <taxon>Bacteria</taxon>
        <taxon>Bacillati</taxon>
        <taxon>Bacillota</taxon>
        <taxon>Clostridia</taxon>
        <taxon>Eubacteriales</taxon>
        <taxon>Clostridiaceae</taxon>
        <taxon>Clostridium</taxon>
    </lineage>
</organism>
<dbReference type="GO" id="GO:0005283">
    <property type="term" value="F:amino acid:sodium symporter activity"/>
    <property type="evidence" value="ECO:0007669"/>
    <property type="project" value="InterPro"/>
</dbReference>
<feature type="transmembrane region" description="Helical" evidence="9">
    <location>
        <begin position="15"/>
        <end position="33"/>
    </location>
</feature>